<dbReference type="PANTHER" id="PTHR34462">
    <property type="entry name" value="OS05G0587400 PROTEIN"/>
    <property type="match status" value="1"/>
</dbReference>
<keyword evidence="2" id="KW-1185">Reference proteome</keyword>
<evidence type="ECO:0000256" key="1">
    <source>
        <dbReference type="SAM" id="Coils"/>
    </source>
</evidence>
<protein>
    <submittedName>
        <fullName evidence="3">Uncharacterized protein LOC104586051</fullName>
    </submittedName>
</protein>
<reference evidence="3" key="1">
    <citation type="submission" date="2025-08" db="UniProtKB">
        <authorList>
            <consortium name="RefSeq"/>
        </authorList>
    </citation>
    <scope>IDENTIFICATION</scope>
</reference>
<dbReference type="GeneID" id="104586051"/>
<organism evidence="2 3">
    <name type="scientific">Nelumbo nucifera</name>
    <name type="common">Sacred lotus</name>
    <dbReference type="NCBI Taxonomy" id="4432"/>
    <lineage>
        <taxon>Eukaryota</taxon>
        <taxon>Viridiplantae</taxon>
        <taxon>Streptophyta</taxon>
        <taxon>Embryophyta</taxon>
        <taxon>Tracheophyta</taxon>
        <taxon>Spermatophyta</taxon>
        <taxon>Magnoliopsida</taxon>
        <taxon>Proteales</taxon>
        <taxon>Nelumbonaceae</taxon>
        <taxon>Nelumbo</taxon>
    </lineage>
</organism>
<accession>A0A1U7Z2J1</accession>
<dbReference type="FunCoup" id="A0A1U7Z2J1">
    <property type="interactions" value="2880"/>
</dbReference>
<proteinExistence type="predicted"/>
<dbReference type="eggNOG" id="ENOG502QR6W">
    <property type="taxonomic scope" value="Eukaryota"/>
</dbReference>
<feature type="coiled-coil region" evidence="1">
    <location>
        <begin position="175"/>
        <end position="241"/>
    </location>
</feature>
<sequence>MKPGAHGISRAQKSKKFQGEGPNWVLVAGGALLSTLSIQLGYKLKQALDTKRLNNASNRLKGNADSVDKRTLGVCTSNSNLYSFPQDEDSFHKCCSGFSSGMMEIKHQSTASTLKEPNLTLPLVTIPYLESNKENGVMWASSSPNCLEMPPKPFHHSNSSESPCVSESGSDIITKQEVINKLKQQLKRRDELILEMQDQITALQNVLNGQLTHSAHLQSHLEAANSELFESEREIQRLRKAIADHCVGEMGTCEKPMAVGNCAEEQDGHTNGFIGGENYLAVMDKRKGGGDRIEILKKEVAELKEVIEGKEYLLQSYKEQKTELSSKVQELQEKLASRVPSIL</sequence>
<name>A0A1U7Z2J1_NELNU</name>
<dbReference type="Proteomes" id="UP000189703">
    <property type="component" value="Unplaced"/>
</dbReference>
<feature type="coiled-coil region" evidence="1">
    <location>
        <begin position="293"/>
        <end position="334"/>
    </location>
</feature>
<dbReference type="OrthoDB" id="1883104at2759"/>
<dbReference type="AlphaFoldDB" id="A0A1U7Z2J1"/>
<dbReference type="PANTHER" id="PTHR34462:SF1">
    <property type="entry name" value="OS05G0587400 PROTEIN"/>
    <property type="match status" value="1"/>
</dbReference>
<evidence type="ECO:0000313" key="3">
    <source>
        <dbReference type="RefSeq" id="XP_010241455.1"/>
    </source>
</evidence>
<gene>
    <name evidence="3" type="primary">LOC104586051</name>
</gene>
<dbReference type="OMA" id="WHPESAN"/>
<dbReference type="RefSeq" id="XP_010241455.1">
    <property type="nucleotide sequence ID" value="XM_010243153.2"/>
</dbReference>
<keyword evidence="1" id="KW-0175">Coiled coil</keyword>
<dbReference type="KEGG" id="nnu:104586051"/>
<evidence type="ECO:0000313" key="2">
    <source>
        <dbReference type="Proteomes" id="UP000189703"/>
    </source>
</evidence>
<dbReference type="InParanoid" id="A0A1U7Z2J1"/>